<dbReference type="EMBL" id="JAVDQA010000001">
    <property type="protein sequence ID" value="MDR6299678.1"/>
    <property type="molecule type" value="Genomic_DNA"/>
</dbReference>
<organism evidence="2 3">
    <name type="scientific">Mesonia maritima</name>
    <dbReference type="NCBI Taxonomy" id="1793873"/>
    <lineage>
        <taxon>Bacteria</taxon>
        <taxon>Pseudomonadati</taxon>
        <taxon>Bacteroidota</taxon>
        <taxon>Flavobacteriia</taxon>
        <taxon>Flavobacteriales</taxon>
        <taxon>Flavobacteriaceae</taxon>
        <taxon>Mesonia</taxon>
    </lineage>
</organism>
<dbReference type="Proteomes" id="UP001257659">
    <property type="component" value="Unassembled WGS sequence"/>
</dbReference>
<name>A0ABU1K232_9FLAO</name>
<sequence>MEKKKTAIILGATGLTGGLLLQELLKDERFNKIILFSRSSVKLSNPKIEEHLIYLFELENYKYLFKGDVVFCCIGSTQKKTPNNETYKKVDFGIPVTAAKLAKENSISTFIVVSALGANAESKFFYNKTKGEMENAVLQQNIPETYILRPSLISGEREEKRPFEFAWKQVIKLANFIMLGPLKKFRSIPAATIAIAMKILLLKPYSAKIIESETIKKIAKEARP</sequence>
<reference evidence="2 3" key="1">
    <citation type="submission" date="2023-07" db="EMBL/GenBank/DDBJ databases">
        <title>Genomic Encyclopedia of Type Strains, Phase IV (KMG-IV): sequencing the most valuable type-strain genomes for metagenomic binning, comparative biology and taxonomic classification.</title>
        <authorList>
            <person name="Goeker M."/>
        </authorList>
    </citation>
    <scope>NUCLEOTIDE SEQUENCE [LARGE SCALE GENOMIC DNA]</scope>
    <source>
        <strain evidence="2 3">DSM 102814</strain>
    </source>
</reference>
<dbReference type="PANTHER" id="PTHR14097:SF7">
    <property type="entry name" value="OXIDOREDUCTASE HTATIP2"/>
    <property type="match status" value="1"/>
</dbReference>
<accession>A0ABU1K232</accession>
<proteinExistence type="predicted"/>
<dbReference type="InterPro" id="IPR016040">
    <property type="entry name" value="NAD(P)-bd_dom"/>
</dbReference>
<evidence type="ECO:0000259" key="1">
    <source>
        <dbReference type="Pfam" id="PF13460"/>
    </source>
</evidence>
<gene>
    <name evidence="2" type="ORF">GGR31_000294</name>
</gene>
<evidence type="ECO:0000313" key="3">
    <source>
        <dbReference type="Proteomes" id="UP001257659"/>
    </source>
</evidence>
<dbReference type="Gene3D" id="3.40.50.720">
    <property type="entry name" value="NAD(P)-binding Rossmann-like Domain"/>
    <property type="match status" value="1"/>
</dbReference>
<comment type="caution">
    <text evidence="2">The sequence shown here is derived from an EMBL/GenBank/DDBJ whole genome shotgun (WGS) entry which is preliminary data.</text>
</comment>
<dbReference type="PANTHER" id="PTHR14097">
    <property type="entry name" value="OXIDOREDUCTASE HTATIP2"/>
    <property type="match status" value="1"/>
</dbReference>
<keyword evidence="3" id="KW-1185">Reference proteome</keyword>
<feature type="domain" description="NAD(P)-binding" evidence="1">
    <location>
        <begin position="11"/>
        <end position="136"/>
    </location>
</feature>
<dbReference type="SUPFAM" id="SSF51735">
    <property type="entry name" value="NAD(P)-binding Rossmann-fold domains"/>
    <property type="match status" value="1"/>
</dbReference>
<evidence type="ECO:0000313" key="2">
    <source>
        <dbReference type="EMBL" id="MDR6299678.1"/>
    </source>
</evidence>
<dbReference type="RefSeq" id="WP_309726573.1">
    <property type="nucleotide sequence ID" value="NZ_JAVDQA010000001.1"/>
</dbReference>
<dbReference type="Pfam" id="PF13460">
    <property type="entry name" value="NAD_binding_10"/>
    <property type="match status" value="1"/>
</dbReference>
<dbReference type="InterPro" id="IPR036291">
    <property type="entry name" value="NAD(P)-bd_dom_sf"/>
</dbReference>
<protein>
    <submittedName>
        <fullName evidence="2">Uncharacterized protein YbjT (DUF2867 family)</fullName>
    </submittedName>
</protein>